<dbReference type="AlphaFoldDB" id="A0A916Q9Q3"/>
<proteinExistence type="predicted"/>
<dbReference type="Pfam" id="PF01734">
    <property type="entry name" value="Patatin"/>
    <property type="match status" value="1"/>
</dbReference>
<dbReference type="PANTHER" id="PTHR14226">
    <property type="entry name" value="NEUROPATHY TARGET ESTERASE/SWISS CHEESE D.MELANOGASTER"/>
    <property type="match status" value="1"/>
</dbReference>
<dbReference type="Gene3D" id="3.40.1090.10">
    <property type="entry name" value="Cytosolic phospholipase A2 catalytic domain"/>
    <property type="match status" value="2"/>
</dbReference>
<evidence type="ECO:0000313" key="6">
    <source>
        <dbReference type="EMBL" id="GFO85265.1"/>
    </source>
</evidence>
<feature type="active site" description="Nucleophile" evidence="4">
    <location>
        <position position="37"/>
    </location>
</feature>
<evidence type="ECO:0000313" key="7">
    <source>
        <dbReference type="Proteomes" id="UP000613208"/>
    </source>
</evidence>
<dbReference type="InterPro" id="IPR045943">
    <property type="entry name" value="DUF6363"/>
</dbReference>
<feature type="short sequence motif" description="GXSXG" evidence="4">
    <location>
        <begin position="35"/>
        <end position="39"/>
    </location>
</feature>
<dbReference type="InterPro" id="IPR016035">
    <property type="entry name" value="Acyl_Trfase/lysoPLipase"/>
</dbReference>
<organism evidence="6 7">
    <name type="scientific">Anaerostipes butyraticus</name>
    <dbReference type="NCBI Taxonomy" id="645466"/>
    <lineage>
        <taxon>Bacteria</taxon>
        <taxon>Bacillati</taxon>
        <taxon>Bacillota</taxon>
        <taxon>Clostridia</taxon>
        <taxon>Lachnospirales</taxon>
        <taxon>Lachnospiraceae</taxon>
        <taxon>Anaerostipes</taxon>
    </lineage>
</organism>
<feature type="active site" description="Proton acceptor" evidence="4">
    <location>
        <position position="157"/>
    </location>
</feature>
<dbReference type="InterPro" id="IPR037483">
    <property type="entry name" value="YjjU-like"/>
</dbReference>
<feature type="domain" description="PNPLA" evidence="5">
    <location>
        <begin position="4"/>
        <end position="170"/>
    </location>
</feature>
<dbReference type="EMBL" id="BLYI01000033">
    <property type="protein sequence ID" value="GFO85265.1"/>
    <property type="molecule type" value="Genomic_DNA"/>
</dbReference>
<comment type="caution">
    <text evidence="6">The sequence shown here is derived from an EMBL/GenBank/DDBJ whole genome shotgun (WGS) entry which is preliminary data.</text>
</comment>
<evidence type="ECO:0000256" key="1">
    <source>
        <dbReference type="ARBA" id="ARBA00022801"/>
    </source>
</evidence>
<sequence length="277" mass="31932">MPGLVLEGGTFRPIFSAGVMDALLDEDIMFPYVIGVSAGITNGTSYISRQRGRNLRILMSHRKDSRYIGMKNLLKERSIFGLDFVFDLLPNKLDPFDWDTYKRYKGTIRIGATNAQTGRPEYFDGHRLDEKLMMLRASCALPLLFPAIRIHGVPYYDGGISDPIPIRKAIKDGSGKNLIVLTRPKEYRKRLSRSTMAAAKILGRKYPRLREQLLSRHKRYNETVRFCERQEREGKALILRPDHPIESMEGDIDVLKQTYDMGYKTAKENIRKIRELF</sequence>
<accession>A0A916Q9Q3</accession>
<dbReference type="GO" id="GO:0016042">
    <property type="term" value="P:lipid catabolic process"/>
    <property type="evidence" value="ECO:0007669"/>
    <property type="project" value="UniProtKB-UniRule"/>
</dbReference>
<keyword evidence="7" id="KW-1185">Reference proteome</keyword>
<evidence type="ECO:0000256" key="3">
    <source>
        <dbReference type="ARBA" id="ARBA00023098"/>
    </source>
</evidence>
<evidence type="ECO:0000256" key="2">
    <source>
        <dbReference type="ARBA" id="ARBA00022963"/>
    </source>
</evidence>
<dbReference type="PROSITE" id="PS51635">
    <property type="entry name" value="PNPLA"/>
    <property type="match status" value="1"/>
</dbReference>
<keyword evidence="1 4" id="KW-0378">Hydrolase</keyword>
<dbReference type="InterPro" id="IPR050301">
    <property type="entry name" value="NTE"/>
</dbReference>
<comment type="caution">
    <text evidence="4">Lacks conserved residue(s) required for the propagation of feature annotation.</text>
</comment>
<name>A0A916Q9Q3_9FIRM</name>
<dbReference type="PANTHER" id="PTHR14226:SF25">
    <property type="entry name" value="PHOSPHOESTERASE"/>
    <property type="match status" value="1"/>
</dbReference>
<dbReference type="GO" id="GO:0016787">
    <property type="term" value="F:hydrolase activity"/>
    <property type="evidence" value="ECO:0007669"/>
    <property type="project" value="UniProtKB-UniRule"/>
</dbReference>
<dbReference type="InterPro" id="IPR002641">
    <property type="entry name" value="PNPLA_dom"/>
</dbReference>
<dbReference type="CDD" id="cd07208">
    <property type="entry name" value="Pat_hypo_Ecoli_yjju_like"/>
    <property type="match status" value="1"/>
</dbReference>
<evidence type="ECO:0000259" key="5">
    <source>
        <dbReference type="PROSITE" id="PS51635"/>
    </source>
</evidence>
<keyword evidence="3 4" id="KW-0443">Lipid metabolism</keyword>
<dbReference type="SUPFAM" id="SSF52151">
    <property type="entry name" value="FabD/lysophospholipase-like"/>
    <property type="match status" value="1"/>
</dbReference>
<evidence type="ECO:0000256" key="4">
    <source>
        <dbReference type="PROSITE-ProRule" id="PRU01161"/>
    </source>
</evidence>
<protein>
    <submittedName>
        <fullName evidence="6">Patatin family protein</fullName>
    </submittedName>
</protein>
<dbReference type="Proteomes" id="UP000613208">
    <property type="component" value="Unassembled WGS sequence"/>
</dbReference>
<feature type="short sequence motif" description="DGA/G" evidence="4">
    <location>
        <begin position="157"/>
        <end position="159"/>
    </location>
</feature>
<keyword evidence="2 4" id="KW-0442">Lipid degradation</keyword>
<dbReference type="Pfam" id="PF19890">
    <property type="entry name" value="DUF6363"/>
    <property type="match status" value="1"/>
</dbReference>
<dbReference type="RefSeq" id="WP_201310974.1">
    <property type="nucleotide sequence ID" value="NZ_BLYI01000033.1"/>
</dbReference>
<gene>
    <name evidence="6" type="ORF">ANBU17_16120</name>
</gene>
<reference evidence="6" key="1">
    <citation type="submission" date="2020-06" db="EMBL/GenBank/DDBJ databases">
        <title>Characterization of fructooligosaccharide metabolism and fructooligosaccharide-degrading enzymes in human commensal butyrate producers.</title>
        <authorList>
            <person name="Tanno H."/>
            <person name="Fujii T."/>
            <person name="Hirano K."/>
            <person name="Maeno S."/>
            <person name="Tonozuka T."/>
            <person name="Sakamoto M."/>
            <person name="Ohkuma M."/>
            <person name="Tochio T."/>
            <person name="Endo A."/>
        </authorList>
    </citation>
    <scope>NUCLEOTIDE SEQUENCE</scope>
    <source>
        <strain evidence="6">JCM 17466</strain>
    </source>
</reference>